<dbReference type="SMART" id="SM00382">
    <property type="entry name" value="AAA"/>
    <property type="match status" value="1"/>
</dbReference>
<dbReference type="OrthoDB" id="6500128at2759"/>
<comment type="caution">
    <text evidence="5">The sequence shown here is derived from an EMBL/GenBank/DDBJ whole genome shotgun (WGS) entry which is preliminary data.</text>
</comment>
<dbReference type="GO" id="GO:0005524">
    <property type="term" value="F:ATP binding"/>
    <property type="evidence" value="ECO:0007669"/>
    <property type="project" value="UniProtKB-KW"/>
</dbReference>
<organism evidence="5 6">
    <name type="scientific">Ceratobasidium theobromae</name>
    <dbReference type="NCBI Taxonomy" id="1582974"/>
    <lineage>
        <taxon>Eukaryota</taxon>
        <taxon>Fungi</taxon>
        <taxon>Dikarya</taxon>
        <taxon>Basidiomycota</taxon>
        <taxon>Agaricomycotina</taxon>
        <taxon>Agaricomycetes</taxon>
        <taxon>Cantharellales</taxon>
        <taxon>Ceratobasidiaceae</taxon>
        <taxon>Ceratobasidium</taxon>
    </lineage>
</organism>
<feature type="region of interest" description="Disordered" evidence="3">
    <location>
        <begin position="25"/>
        <end position="54"/>
    </location>
</feature>
<feature type="region of interest" description="Disordered" evidence="3">
    <location>
        <begin position="631"/>
        <end position="652"/>
    </location>
</feature>
<dbReference type="Gene3D" id="3.40.50.300">
    <property type="entry name" value="P-loop containing nucleotide triphosphate hydrolases"/>
    <property type="match status" value="1"/>
</dbReference>
<dbReference type="EMBL" id="SSOP01000026">
    <property type="protein sequence ID" value="KAB5594037.1"/>
    <property type="molecule type" value="Genomic_DNA"/>
</dbReference>
<dbReference type="SUPFAM" id="SSF52540">
    <property type="entry name" value="P-loop containing nucleoside triphosphate hydrolases"/>
    <property type="match status" value="1"/>
</dbReference>
<evidence type="ECO:0000313" key="6">
    <source>
        <dbReference type="Proteomes" id="UP000383932"/>
    </source>
</evidence>
<keyword evidence="2" id="KW-0067">ATP-binding</keyword>
<evidence type="ECO:0000313" key="5">
    <source>
        <dbReference type="EMBL" id="KAB5594037.1"/>
    </source>
</evidence>
<dbReference type="GO" id="GO:0034040">
    <property type="term" value="F:ATPase-coupled lipid transmembrane transporter activity"/>
    <property type="evidence" value="ECO:0007669"/>
    <property type="project" value="TreeGrafter"/>
</dbReference>
<sequence>MVFSALPTLLHCFWLRESLGPPDKTRSYFGEDDANSEPPSPTGPPGQEPPNGHSFQRISAVNEKQDSIYQAWLASRHMGDGQTLAPGQQRQMTLTNILIALRILSVCLIDLLELLWGVHPMRTVALILHNFVRGVLPAARLHSQAHIIDAIQTSITTGDIALAKIARSLGIEILRMLAESLFDSVTYVKFFARIDPQINHRSTPRTQNEILVQQSVRYRVEYLQIQLRLRLDIPTLADPDVNALLNESDMFVRSFSGAGGFGLLSPFDLIRTVSTFSELATQLYLVWSMSAGLFDTSHVLMLVFAFLPTFLSWASSRVSQFLSCPWPEYDEGSECAEHSERHERMRNLAHDSYHKPEILVFGLGDWILESWASARRSVLGLSGPQESTTASTFREMARSSSSELFGMVQHIPIALQLGKSSLGTVTMYRSAVQQLAFTFSSLGTTFSMAFQAVFLMAAFHASLNLKPALEPTPEAKVEYEHFAPYDGGMALQLKNVTFTYPGQLEPTLRSINLDVRAGETLAIVGINGAGKTTLMHVLLRLFDFTSGEFLVNGVDIRRYAPSDLHRRTTALFQSFSKFGNATVRENTGTGDISRISSNEALEEALKRGSATGLVDSLPFGLETKLDFGGFGSHTPRSRSMPRGGGSGGHVDTHRLEERFGLSGGEWQRLALSRAFMRLGSADLVCLDEPTASLSPEAVRQVYRSLLSPNEPRPRKRTTIFITHRLEEARLADRIAVFERGTISEIGRHEELMRLGGSYAALHHQGS</sequence>
<dbReference type="Pfam" id="PF00005">
    <property type="entry name" value="ABC_tran"/>
    <property type="match status" value="1"/>
</dbReference>
<feature type="compositionally biased region" description="Pro residues" evidence="3">
    <location>
        <begin position="38"/>
        <end position="48"/>
    </location>
</feature>
<evidence type="ECO:0000256" key="2">
    <source>
        <dbReference type="ARBA" id="ARBA00022840"/>
    </source>
</evidence>
<dbReference type="InterPro" id="IPR003593">
    <property type="entry name" value="AAA+_ATPase"/>
</dbReference>
<reference evidence="5 6" key="1">
    <citation type="journal article" date="2019" name="Fungal Biol. Biotechnol.">
        <title>Draft genome sequence of fastidious pathogen Ceratobasidium theobromae, which causes vascular-streak dieback in Theobroma cacao.</title>
        <authorList>
            <person name="Ali S.S."/>
            <person name="Asman A."/>
            <person name="Shao J."/>
            <person name="Firmansyah A.P."/>
            <person name="Susilo A.W."/>
            <person name="Rosmana A."/>
            <person name="McMahon P."/>
            <person name="Junaid M."/>
            <person name="Guest D."/>
            <person name="Kheng T.Y."/>
            <person name="Meinhardt L.W."/>
            <person name="Bailey B.A."/>
        </authorList>
    </citation>
    <scope>NUCLEOTIDE SEQUENCE [LARGE SCALE GENOMIC DNA]</scope>
    <source>
        <strain evidence="5 6">CT2</strain>
    </source>
</reference>
<keyword evidence="1" id="KW-0547">Nucleotide-binding</keyword>
<dbReference type="PANTHER" id="PTHR24221:SF646">
    <property type="entry name" value="HAEMOLYSIN SECRETION ATP-BINDING PROTEIN"/>
    <property type="match status" value="1"/>
</dbReference>
<dbReference type="AlphaFoldDB" id="A0A5N5QS25"/>
<protein>
    <submittedName>
        <fullName evidence="5">ABC transporter</fullName>
    </submittedName>
</protein>
<dbReference type="GO" id="GO:0016887">
    <property type="term" value="F:ATP hydrolysis activity"/>
    <property type="evidence" value="ECO:0007669"/>
    <property type="project" value="InterPro"/>
</dbReference>
<dbReference type="InterPro" id="IPR003439">
    <property type="entry name" value="ABC_transporter-like_ATP-bd"/>
</dbReference>
<keyword evidence="6" id="KW-1185">Reference proteome</keyword>
<evidence type="ECO:0000256" key="3">
    <source>
        <dbReference type="SAM" id="MobiDB-lite"/>
    </source>
</evidence>
<gene>
    <name evidence="5" type="ORF">CTheo_2506</name>
</gene>
<evidence type="ECO:0000256" key="1">
    <source>
        <dbReference type="ARBA" id="ARBA00022741"/>
    </source>
</evidence>
<dbReference type="PROSITE" id="PS00211">
    <property type="entry name" value="ABC_TRANSPORTER_1"/>
    <property type="match status" value="1"/>
</dbReference>
<dbReference type="InterPro" id="IPR017871">
    <property type="entry name" value="ABC_transporter-like_CS"/>
</dbReference>
<evidence type="ECO:0000259" key="4">
    <source>
        <dbReference type="PROSITE" id="PS50893"/>
    </source>
</evidence>
<accession>A0A5N5QS25</accession>
<proteinExistence type="predicted"/>
<dbReference type="PROSITE" id="PS50893">
    <property type="entry name" value="ABC_TRANSPORTER_2"/>
    <property type="match status" value="1"/>
</dbReference>
<dbReference type="PANTHER" id="PTHR24221">
    <property type="entry name" value="ATP-BINDING CASSETTE SUB-FAMILY B"/>
    <property type="match status" value="1"/>
</dbReference>
<dbReference type="InterPro" id="IPR027417">
    <property type="entry name" value="P-loop_NTPase"/>
</dbReference>
<feature type="domain" description="ABC transporter" evidence="4">
    <location>
        <begin position="491"/>
        <end position="764"/>
    </location>
</feature>
<name>A0A5N5QS25_9AGAM</name>
<dbReference type="InterPro" id="IPR039421">
    <property type="entry name" value="Type_1_exporter"/>
</dbReference>
<dbReference type="Proteomes" id="UP000383932">
    <property type="component" value="Unassembled WGS sequence"/>
</dbReference>